<protein>
    <submittedName>
        <fullName evidence="1">Uncharacterized protein</fullName>
    </submittedName>
</protein>
<proteinExistence type="predicted"/>
<name>M6UPJ4_9LEPT</name>
<evidence type="ECO:0000313" key="1">
    <source>
        <dbReference type="EMBL" id="EMO47032.1"/>
    </source>
</evidence>
<dbReference type="EMBL" id="AHOQ02000011">
    <property type="protein sequence ID" value="EMO47032.1"/>
    <property type="molecule type" value="Genomic_DNA"/>
</dbReference>
<dbReference type="AlphaFoldDB" id="M6UPJ4"/>
<evidence type="ECO:0000313" key="2">
    <source>
        <dbReference type="Proteomes" id="UP000012160"/>
    </source>
</evidence>
<sequence length="72" mass="8612">MDEIREIKETIQRCRKRLMDYIYSAGTLTEIELLTRSRVRKSTLLLIKNKKRNAKIETLIEIAEKIQEAKNY</sequence>
<dbReference type="Proteomes" id="UP000012160">
    <property type="component" value="Unassembled WGS sequence"/>
</dbReference>
<organism evidence="1 2">
    <name type="scientific">Leptospira santarosai str. ZUN179</name>
    <dbReference type="NCBI Taxonomy" id="1049985"/>
    <lineage>
        <taxon>Bacteria</taxon>
        <taxon>Pseudomonadati</taxon>
        <taxon>Spirochaetota</taxon>
        <taxon>Spirochaetia</taxon>
        <taxon>Leptospirales</taxon>
        <taxon>Leptospiraceae</taxon>
        <taxon>Leptospira</taxon>
    </lineage>
</organism>
<comment type="caution">
    <text evidence="1">The sequence shown here is derived from an EMBL/GenBank/DDBJ whole genome shotgun (WGS) entry which is preliminary data.</text>
</comment>
<accession>M6UPJ4</accession>
<gene>
    <name evidence="1" type="ORF">LEP1GSC187_1074</name>
</gene>
<reference evidence="1 2" key="1">
    <citation type="submission" date="2013-01" db="EMBL/GenBank/DDBJ databases">
        <authorList>
            <person name="Harkins D.M."/>
            <person name="Durkin A.S."/>
            <person name="Brinkac L.M."/>
            <person name="Haft D.H."/>
            <person name="Selengut J.D."/>
            <person name="Sanka R."/>
            <person name="DePew J."/>
            <person name="Purushe J."/>
            <person name="Matthias M.A."/>
            <person name="Vinetz J.M."/>
            <person name="Sutton G.G."/>
            <person name="Nierman W.C."/>
            <person name="Fouts D.E."/>
        </authorList>
    </citation>
    <scope>NUCLEOTIDE SEQUENCE [LARGE SCALE GENOMIC DNA]</scope>
    <source>
        <strain evidence="1 2">ZUN179</strain>
    </source>
</reference>
<dbReference type="RefSeq" id="WP_004479310.1">
    <property type="nucleotide sequence ID" value="NZ_AHOQ02000011.1"/>
</dbReference>